<protein>
    <submittedName>
        <fullName evidence="1">Uncharacterized protein</fullName>
    </submittedName>
</protein>
<sequence length="98" mass="10441">MTALKPKQMVIRIGLVAAVVAAGFALWLKLQPQELGNAFASANGRIEATEVDVATKLAGRIASIAVDEGDFLQPGQVVARMDTQVLEAQLQQARAQVR</sequence>
<accession>A0A177T4F4</accession>
<reference evidence="1" key="2">
    <citation type="journal article" date="2019" name="IMA Fungus">
        <title>Genome sequencing and comparison of five Tilletia species to identify candidate genes for the detection of regulated species infecting wheat.</title>
        <authorList>
            <person name="Nguyen H.D.T."/>
            <person name="Sultana T."/>
            <person name="Kesanakurti P."/>
            <person name="Hambleton S."/>
        </authorList>
    </citation>
    <scope>NUCLEOTIDE SEQUENCE</scope>
    <source>
        <strain evidence="1">DAOMC 238032</strain>
    </source>
</reference>
<dbReference type="PANTHER" id="PTHR30438:SF2">
    <property type="entry name" value="MEMBRANE PROTEIN"/>
    <property type="match status" value="1"/>
</dbReference>
<proteinExistence type="predicted"/>
<feature type="non-terminal residue" evidence="1">
    <location>
        <position position="98"/>
    </location>
</feature>
<dbReference type="FunFam" id="2.40.50.100:FF:000077">
    <property type="entry name" value="Glycoside hydrolase family 43"/>
    <property type="match status" value="1"/>
</dbReference>
<dbReference type="Proteomes" id="UP000077671">
    <property type="component" value="Unassembled WGS sequence"/>
</dbReference>
<dbReference type="PANTHER" id="PTHR30438">
    <property type="entry name" value="36 KDA ANTIGEN-RELATED"/>
    <property type="match status" value="1"/>
</dbReference>
<reference evidence="1" key="1">
    <citation type="submission" date="2016-04" db="EMBL/GenBank/DDBJ databases">
        <authorList>
            <person name="Nguyen H.D."/>
            <person name="Kesanakurti P."/>
            <person name="Cullis J."/>
            <person name="Levesque C.A."/>
            <person name="Hambleton S."/>
        </authorList>
    </citation>
    <scope>NUCLEOTIDE SEQUENCE</scope>
    <source>
        <strain evidence="1">DAOMC 238032</strain>
    </source>
</reference>
<dbReference type="EMBL" id="LWDD02002451">
    <property type="protein sequence ID" value="KAE8240808.1"/>
    <property type="molecule type" value="Genomic_DNA"/>
</dbReference>
<evidence type="ECO:0000313" key="2">
    <source>
        <dbReference type="Proteomes" id="UP000077671"/>
    </source>
</evidence>
<organism evidence="1 2">
    <name type="scientific">Tilletia caries</name>
    <name type="common">wheat bunt fungus</name>
    <dbReference type="NCBI Taxonomy" id="13290"/>
    <lineage>
        <taxon>Eukaryota</taxon>
        <taxon>Fungi</taxon>
        <taxon>Dikarya</taxon>
        <taxon>Basidiomycota</taxon>
        <taxon>Ustilaginomycotina</taxon>
        <taxon>Exobasidiomycetes</taxon>
        <taxon>Tilletiales</taxon>
        <taxon>Tilletiaceae</taxon>
        <taxon>Tilletia</taxon>
    </lineage>
</organism>
<dbReference type="SUPFAM" id="SSF111369">
    <property type="entry name" value="HlyD-like secretion proteins"/>
    <property type="match status" value="1"/>
</dbReference>
<evidence type="ECO:0000313" key="1">
    <source>
        <dbReference type="EMBL" id="KAE8240808.1"/>
    </source>
</evidence>
<dbReference type="GO" id="GO:0005886">
    <property type="term" value="C:plasma membrane"/>
    <property type="evidence" value="ECO:0007669"/>
    <property type="project" value="TreeGrafter"/>
</dbReference>
<dbReference type="Gene3D" id="2.40.50.100">
    <property type="match status" value="1"/>
</dbReference>
<name>A0A177T4F4_9BASI</name>
<comment type="caution">
    <text evidence="1">The sequence shown here is derived from an EMBL/GenBank/DDBJ whole genome shotgun (WGS) entry which is preliminary data.</text>
</comment>
<gene>
    <name evidence="1" type="ORF">A4X03_0g8340</name>
</gene>
<dbReference type="AlphaFoldDB" id="A0A177T4F4"/>